<dbReference type="EMBL" id="SNSC02000009">
    <property type="protein sequence ID" value="TID21402.1"/>
    <property type="molecule type" value="Genomic_DNA"/>
</dbReference>
<evidence type="ECO:0000313" key="2">
    <source>
        <dbReference type="EMBL" id="TID21402.1"/>
    </source>
</evidence>
<dbReference type="InterPro" id="IPR016181">
    <property type="entry name" value="Acyl_CoA_acyltransferase"/>
</dbReference>
<reference evidence="2 3" key="1">
    <citation type="submission" date="2019-04" db="EMBL/GenBank/DDBJ databases">
        <title>High contiguity whole genome sequence and gene annotation resource for two Venturia nashicola isolates.</title>
        <authorList>
            <person name="Prokchorchik M."/>
            <person name="Won K."/>
            <person name="Lee Y."/>
            <person name="Choi E.D."/>
            <person name="Segonzac C."/>
            <person name="Sohn K.H."/>
        </authorList>
    </citation>
    <scope>NUCLEOTIDE SEQUENCE [LARGE SCALE GENOMIC DNA]</scope>
    <source>
        <strain evidence="2 3">PRI2</strain>
    </source>
</reference>
<dbReference type="AlphaFoldDB" id="A0A4Z1NZ45"/>
<dbReference type="SUPFAM" id="SSF55729">
    <property type="entry name" value="Acyl-CoA N-acyltransferases (Nat)"/>
    <property type="match status" value="1"/>
</dbReference>
<dbReference type="InterPro" id="IPR000182">
    <property type="entry name" value="GNAT_dom"/>
</dbReference>
<comment type="caution">
    <text evidence="2">The sequence shown here is derived from an EMBL/GenBank/DDBJ whole genome shotgun (WGS) entry which is preliminary data.</text>
</comment>
<evidence type="ECO:0000313" key="3">
    <source>
        <dbReference type="Proteomes" id="UP000298493"/>
    </source>
</evidence>
<sequence>MTDFHIRTTAVSEDATFILEAFDSSLPHLASIGSGEQWGLELRSKQEIIVNRTNAEVEKARSGISDNDAVFVAEIPWDDPVAESTRVRRDENDQQMLKVAAAVVHGEFPWYVGERENLKARVHEALDRADFLYLSIMVSDFRAGDARKGAGAVLAQRVKNYAREKGKNAVFCDCWVGNGGKLIEFYHSQGFESVDGFEVKRTDTVWPGMLLRMDIDQNKLK</sequence>
<protein>
    <recommendedName>
        <fullName evidence="1">N-acetyltransferase domain-containing protein</fullName>
    </recommendedName>
</protein>
<accession>A0A4Z1NZ45</accession>
<feature type="domain" description="N-acetyltransferase" evidence="1">
    <location>
        <begin position="55"/>
        <end position="212"/>
    </location>
</feature>
<evidence type="ECO:0000259" key="1">
    <source>
        <dbReference type="PROSITE" id="PS51186"/>
    </source>
</evidence>
<dbReference type="PROSITE" id="PS51186">
    <property type="entry name" value="GNAT"/>
    <property type="match status" value="1"/>
</dbReference>
<proteinExistence type="predicted"/>
<dbReference type="Proteomes" id="UP000298493">
    <property type="component" value="Unassembled WGS sequence"/>
</dbReference>
<organism evidence="2 3">
    <name type="scientific">Venturia nashicola</name>
    <dbReference type="NCBI Taxonomy" id="86259"/>
    <lineage>
        <taxon>Eukaryota</taxon>
        <taxon>Fungi</taxon>
        <taxon>Dikarya</taxon>
        <taxon>Ascomycota</taxon>
        <taxon>Pezizomycotina</taxon>
        <taxon>Dothideomycetes</taxon>
        <taxon>Pleosporomycetidae</taxon>
        <taxon>Venturiales</taxon>
        <taxon>Venturiaceae</taxon>
        <taxon>Venturia</taxon>
    </lineage>
</organism>
<dbReference type="Gene3D" id="3.40.630.30">
    <property type="match status" value="1"/>
</dbReference>
<name>A0A4Z1NZ45_9PEZI</name>
<keyword evidence="3" id="KW-1185">Reference proteome</keyword>
<dbReference type="GO" id="GO:0016747">
    <property type="term" value="F:acyltransferase activity, transferring groups other than amino-acyl groups"/>
    <property type="evidence" value="ECO:0007669"/>
    <property type="project" value="InterPro"/>
</dbReference>
<dbReference type="OrthoDB" id="2821191at2759"/>
<gene>
    <name evidence="2" type="ORF">E6O75_ATG04797</name>
</gene>